<proteinExistence type="predicted"/>
<reference evidence="3" key="1">
    <citation type="submission" date="2016-10" db="EMBL/GenBank/DDBJ databases">
        <authorList>
            <person name="Varghese N."/>
        </authorList>
    </citation>
    <scope>NUCLEOTIDE SEQUENCE [LARGE SCALE GENOMIC DNA]</scope>
    <source>
        <strain evidence="3">DSM 45096 / BCRC 16803 / CGMCC 4.1857 / CIP 109030 / JCM 12277 / KCTC 19219 / NBRC 100920 / 33214</strain>
    </source>
</reference>
<evidence type="ECO:0000259" key="1">
    <source>
        <dbReference type="Pfam" id="PF03992"/>
    </source>
</evidence>
<keyword evidence="3" id="KW-1185">Reference proteome</keyword>
<dbReference type="eggNOG" id="ENOG502ZY1B">
    <property type="taxonomic scope" value="Bacteria"/>
</dbReference>
<dbReference type="GO" id="GO:0004497">
    <property type="term" value="F:monooxygenase activity"/>
    <property type="evidence" value="ECO:0007669"/>
    <property type="project" value="UniProtKB-KW"/>
</dbReference>
<evidence type="ECO:0000313" key="3">
    <source>
        <dbReference type="Proteomes" id="UP000183015"/>
    </source>
</evidence>
<dbReference type="OrthoDB" id="4874421at2"/>
<gene>
    <name evidence="2" type="ORF">SAMN05414137_120116</name>
</gene>
<dbReference type="RefSeq" id="WP_042446693.1">
    <property type="nucleotide sequence ID" value="NZ_BBPN01000011.1"/>
</dbReference>
<dbReference type="Pfam" id="PF03992">
    <property type="entry name" value="ABM"/>
    <property type="match status" value="1"/>
</dbReference>
<dbReference type="EMBL" id="FOAZ01000020">
    <property type="protein sequence ID" value="SEM20039.1"/>
    <property type="molecule type" value="Genomic_DNA"/>
</dbReference>
<dbReference type="SUPFAM" id="SSF54909">
    <property type="entry name" value="Dimeric alpha+beta barrel"/>
    <property type="match status" value="1"/>
</dbReference>
<feature type="domain" description="ABM" evidence="1">
    <location>
        <begin position="11"/>
        <end position="70"/>
    </location>
</feature>
<name>A0A1H7WG43_STRJI</name>
<dbReference type="Gene3D" id="3.30.70.100">
    <property type="match status" value="1"/>
</dbReference>
<dbReference type="InterPro" id="IPR007138">
    <property type="entry name" value="ABM_dom"/>
</dbReference>
<dbReference type="InterPro" id="IPR011008">
    <property type="entry name" value="Dimeric_a/b-barrel"/>
</dbReference>
<organism evidence="2 3">
    <name type="scientific">Streptacidiphilus jiangxiensis</name>
    <dbReference type="NCBI Taxonomy" id="235985"/>
    <lineage>
        <taxon>Bacteria</taxon>
        <taxon>Bacillati</taxon>
        <taxon>Actinomycetota</taxon>
        <taxon>Actinomycetes</taxon>
        <taxon>Kitasatosporales</taxon>
        <taxon>Streptomycetaceae</taxon>
        <taxon>Streptacidiphilus</taxon>
    </lineage>
</organism>
<keyword evidence="2" id="KW-0503">Monooxygenase</keyword>
<keyword evidence="2" id="KW-0560">Oxidoreductase</keyword>
<accession>A0A1H7WG43</accession>
<dbReference type="Proteomes" id="UP000183015">
    <property type="component" value="Unassembled WGS sequence"/>
</dbReference>
<dbReference type="AlphaFoldDB" id="A0A1H7WG43"/>
<protein>
    <submittedName>
        <fullName evidence="2">Antibiotic biosynthesis monooxygenase</fullName>
    </submittedName>
</protein>
<sequence>MTVQILTEVSATVAPEREADLLAAYQQTLARPLPDGLLRSELLQGADGQWRIHTLWRDQEALDAMRTSPEGPIAPRLFRDAGADPHVAWFQVAAHHLVTDPRSWP</sequence>
<evidence type="ECO:0000313" key="2">
    <source>
        <dbReference type="EMBL" id="SEM20039.1"/>
    </source>
</evidence>